<comment type="subcellular location">
    <subcellularLocation>
        <location evidence="10">Cell membrane</location>
        <topology evidence="10">Peripheral membrane protein</topology>
        <orientation evidence="10">Cytoplasmic side</orientation>
    </subcellularLocation>
</comment>
<gene>
    <name evidence="10" type="primary">murG</name>
    <name evidence="13" type="ORF">SAMN06265353_0733</name>
</gene>
<accession>A0A285NV89</accession>
<comment type="catalytic activity">
    <reaction evidence="10">
        <text>di-trans,octa-cis-undecaprenyl diphospho-N-acetyl-alpha-D-muramoyl-L-alanyl-D-glutamyl-meso-2,6-diaminopimeloyl-D-alanyl-D-alanine + UDP-N-acetyl-alpha-D-glucosamine = di-trans,octa-cis-undecaprenyl diphospho-[N-acetyl-alpha-D-glucosaminyl-(1-&gt;4)]-N-acetyl-alpha-D-muramoyl-L-alanyl-D-glutamyl-meso-2,6-diaminopimeloyl-D-alanyl-D-alanine + UDP + H(+)</text>
        <dbReference type="Rhea" id="RHEA:31227"/>
        <dbReference type="ChEBI" id="CHEBI:15378"/>
        <dbReference type="ChEBI" id="CHEBI:57705"/>
        <dbReference type="ChEBI" id="CHEBI:58223"/>
        <dbReference type="ChEBI" id="CHEBI:61387"/>
        <dbReference type="ChEBI" id="CHEBI:61388"/>
        <dbReference type="EC" id="2.4.1.227"/>
    </reaction>
</comment>
<dbReference type="GO" id="GO:0009252">
    <property type="term" value="P:peptidoglycan biosynthetic process"/>
    <property type="evidence" value="ECO:0007669"/>
    <property type="project" value="UniProtKB-UniRule"/>
</dbReference>
<organism evidence="13 14">
    <name type="scientific">Hydrogenobacter hydrogenophilus</name>
    <dbReference type="NCBI Taxonomy" id="35835"/>
    <lineage>
        <taxon>Bacteria</taxon>
        <taxon>Pseudomonadati</taxon>
        <taxon>Aquificota</taxon>
        <taxon>Aquificia</taxon>
        <taxon>Aquificales</taxon>
        <taxon>Aquificaceae</taxon>
        <taxon>Hydrogenobacter</taxon>
    </lineage>
</organism>
<comment type="function">
    <text evidence="10">Cell wall formation. Catalyzes the transfer of a GlcNAc subunit on undecaprenyl-pyrophosphoryl-MurNAc-pentapeptide (lipid intermediate I) to form undecaprenyl-pyrophosphoryl-MurNAc-(pentapeptide)GlcNAc (lipid intermediate II).</text>
</comment>
<dbReference type="RefSeq" id="WP_096601211.1">
    <property type="nucleotide sequence ID" value="NZ_OBEN01000002.1"/>
</dbReference>
<keyword evidence="9 10" id="KW-0961">Cell wall biogenesis/degradation</keyword>
<feature type="binding site" evidence="10">
    <location>
        <position position="193"/>
    </location>
    <ligand>
        <name>UDP-N-acetyl-alpha-D-glucosamine</name>
        <dbReference type="ChEBI" id="CHEBI:57705"/>
    </ligand>
</feature>
<keyword evidence="1 10" id="KW-1003">Cell membrane</keyword>
<proteinExistence type="inferred from homology"/>
<evidence type="ECO:0000256" key="3">
    <source>
        <dbReference type="ARBA" id="ARBA00022676"/>
    </source>
</evidence>
<dbReference type="AlphaFoldDB" id="A0A285NV89"/>
<dbReference type="NCBIfam" id="TIGR01133">
    <property type="entry name" value="murG"/>
    <property type="match status" value="1"/>
</dbReference>
<dbReference type="EMBL" id="OBEN01000002">
    <property type="protein sequence ID" value="SNZ13390.1"/>
    <property type="molecule type" value="Genomic_DNA"/>
</dbReference>
<evidence type="ECO:0000313" key="14">
    <source>
        <dbReference type="Proteomes" id="UP000218627"/>
    </source>
</evidence>
<sequence length="353" mass="39726">MKFYVSGGGTGGHFFPALALIECMLEKGLDVEFVGSKRGIENRLKSSIPCKATFVESYPFVGRSVKDKIKAIVYSLFESLKLTRYIKTAQGGIVFGGYASLPLGMALIVKRKPLYLHEQNSVPSTTNTLLSRFATKVFITFEHSRRFFPKEKVVKTGIPVRKRLLRSHLDKKQVKESFGFDPTKPVLLIIGGSQGAEFLNRLALDVFSHLHLQGIHLTGEKDKEFVSDFYRDKKLPVKVFDFSDKMEYIYTACDVAISRAGASTITELSIFGIPAVFVPFPFSAKDHQFYNAKEIEQMGGGIVLRQEYANLERIIKALEHILANIEDFSKKIKEFANPSACEDILRHIIFNHA</sequence>
<reference evidence="14" key="1">
    <citation type="submission" date="2017-09" db="EMBL/GenBank/DDBJ databases">
        <authorList>
            <person name="Varghese N."/>
            <person name="Submissions S."/>
        </authorList>
    </citation>
    <scope>NUCLEOTIDE SEQUENCE [LARGE SCALE GENOMIC DNA]</scope>
    <source>
        <strain evidence="14">DSM 2913</strain>
    </source>
</reference>
<feature type="binding site" evidence="10">
    <location>
        <begin position="10"/>
        <end position="12"/>
    </location>
    <ligand>
        <name>UDP-N-acetyl-alpha-D-glucosamine</name>
        <dbReference type="ChEBI" id="CHEBI:57705"/>
    </ligand>
</feature>
<keyword evidence="5 10" id="KW-0133">Cell shape</keyword>
<feature type="binding site" evidence="10">
    <location>
        <position position="288"/>
    </location>
    <ligand>
        <name>UDP-N-acetyl-alpha-D-glucosamine</name>
        <dbReference type="ChEBI" id="CHEBI:57705"/>
    </ligand>
</feature>
<dbReference type="Gene3D" id="3.40.50.2000">
    <property type="entry name" value="Glycogen Phosphorylase B"/>
    <property type="match status" value="2"/>
</dbReference>
<dbReference type="PANTHER" id="PTHR21015:SF22">
    <property type="entry name" value="GLYCOSYLTRANSFERASE"/>
    <property type="match status" value="1"/>
</dbReference>
<dbReference type="Proteomes" id="UP000218627">
    <property type="component" value="Unassembled WGS sequence"/>
</dbReference>
<dbReference type="GO" id="GO:0005975">
    <property type="term" value="P:carbohydrate metabolic process"/>
    <property type="evidence" value="ECO:0007669"/>
    <property type="project" value="InterPro"/>
</dbReference>
<dbReference type="GO" id="GO:0051301">
    <property type="term" value="P:cell division"/>
    <property type="evidence" value="ECO:0007669"/>
    <property type="project" value="UniProtKB-KW"/>
</dbReference>
<keyword evidence="3 10" id="KW-0328">Glycosyltransferase</keyword>
<feature type="domain" description="Glycosyl transferase family 28 C-terminal" evidence="12">
    <location>
        <begin position="186"/>
        <end position="334"/>
    </location>
</feature>
<keyword evidence="4 10" id="KW-0808">Transferase</keyword>
<dbReference type="GO" id="GO:0071555">
    <property type="term" value="P:cell wall organization"/>
    <property type="evidence" value="ECO:0007669"/>
    <property type="project" value="UniProtKB-KW"/>
</dbReference>
<evidence type="ECO:0000256" key="8">
    <source>
        <dbReference type="ARBA" id="ARBA00023306"/>
    </source>
</evidence>
<dbReference type="GO" id="GO:0050511">
    <property type="term" value="F:undecaprenyldiphospho-muramoylpentapeptide beta-N-acetylglucosaminyltransferase activity"/>
    <property type="evidence" value="ECO:0007669"/>
    <property type="project" value="UniProtKB-UniRule"/>
</dbReference>
<evidence type="ECO:0000256" key="5">
    <source>
        <dbReference type="ARBA" id="ARBA00022960"/>
    </source>
</evidence>
<comment type="caution">
    <text evidence="10">Lacks conserved residue(s) required for the propagation of feature annotation.</text>
</comment>
<evidence type="ECO:0000256" key="1">
    <source>
        <dbReference type="ARBA" id="ARBA00022475"/>
    </source>
</evidence>
<evidence type="ECO:0000313" key="13">
    <source>
        <dbReference type="EMBL" id="SNZ13390.1"/>
    </source>
</evidence>
<keyword evidence="8 10" id="KW-0131">Cell cycle</keyword>
<evidence type="ECO:0000256" key="6">
    <source>
        <dbReference type="ARBA" id="ARBA00022984"/>
    </source>
</evidence>
<name>A0A285NV89_9AQUI</name>
<dbReference type="InterPro" id="IPR004276">
    <property type="entry name" value="GlycoTrans_28_N"/>
</dbReference>
<dbReference type="InterPro" id="IPR007235">
    <property type="entry name" value="Glyco_trans_28_C"/>
</dbReference>
<protein>
    <recommendedName>
        <fullName evidence="10">UDP-N-acetylglucosamine--N-acetylmuramyl-(pentapeptide) pyrophosphoryl-undecaprenol N-acetylglucosamine transferase</fullName>
        <ecNumber evidence="10">2.4.1.227</ecNumber>
    </recommendedName>
    <alternativeName>
        <fullName evidence="10">Undecaprenyl-PP-MurNAc-pentapeptide-UDPGlcNAc GlcNAc transferase</fullName>
    </alternativeName>
</protein>
<dbReference type="GO" id="GO:0005886">
    <property type="term" value="C:plasma membrane"/>
    <property type="evidence" value="ECO:0007669"/>
    <property type="project" value="UniProtKB-SubCell"/>
</dbReference>
<dbReference type="Pfam" id="PF03033">
    <property type="entry name" value="Glyco_transf_28"/>
    <property type="match status" value="1"/>
</dbReference>
<evidence type="ECO:0000259" key="12">
    <source>
        <dbReference type="Pfam" id="PF04101"/>
    </source>
</evidence>
<evidence type="ECO:0000256" key="2">
    <source>
        <dbReference type="ARBA" id="ARBA00022618"/>
    </source>
</evidence>
<keyword evidence="6 10" id="KW-0573">Peptidoglycan synthesis</keyword>
<comment type="similarity">
    <text evidence="10">Belongs to the glycosyltransferase 28 family. MurG subfamily.</text>
</comment>
<feature type="domain" description="Glycosyltransferase family 28 N-terminal" evidence="11">
    <location>
        <begin position="4"/>
        <end position="139"/>
    </location>
</feature>
<feature type="binding site" evidence="10">
    <location>
        <position position="120"/>
    </location>
    <ligand>
        <name>UDP-N-acetyl-alpha-D-glucosamine</name>
        <dbReference type="ChEBI" id="CHEBI:57705"/>
    </ligand>
</feature>
<dbReference type="PANTHER" id="PTHR21015">
    <property type="entry name" value="UDP-N-ACETYLGLUCOSAMINE--N-ACETYLMURAMYL-(PENTAPEPTIDE) PYROPHOSPHORYL-UNDECAPRENOL N-ACETYLGLUCOSAMINE TRANSFERASE 1"/>
    <property type="match status" value="1"/>
</dbReference>
<dbReference type="EC" id="2.4.1.227" evidence="10"/>
<keyword evidence="7 10" id="KW-0472">Membrane</keyword>
<dbReference type="Pfam" id="PF04101">
    <property type="entry name" value="Glyco_tran_28_C"/>
    <property type="match status" value="1"/>
</dbReference>
<evidence type="ECO:0000256" key="9">
    <source>
        <dbReference type="ARBA" id="ARBA00023316"/>
    </source>
</evidence>
<feature type="binding site" evidence="10">
    <location>
        <position position="161"/>
    </location>
    <ligand>
        <name>UDP-N-acetyl-alpha-D-glucosamine</name>
        <dbReference type="ChEBI" id="CHEBI:57705"/>
    </ligand>
</feature>
<evidence type="ECO:0000256" key="7">
    <source>
        <dbReference type="ARBA" id="ARBA00023136"/>
    </source>
</evidence>
<keyword evidence="2 10" id="KW-0132">Cell division</keyword>
<dbReference type="GO" id="GO:0008360">
    <property type="term" value="P:regulation of cell shape"/>
    <property type="evidence" value="ECO:0007669"/>
    <property type="project" value="UniProtKB-KW"/>
</dbReference>
<evidence type="ECO:0000256" key="10">
    <source>
        <dbReference type="HAMAP-Rule" id="MF_00033"/>
    </source>
</evidence>
<dbReference type="InterPro" id="IPR006009">
    <property type="entry name" value="GlcNAc_MurG"/>
</dbReference>
<dbReference type="OrthoDB" id="9808936at2"/>
<dbReference type="GO" id="GO:0051991">
    <property type="term" value="F:UDP-N-acetyl-D-glucosamine:N-acetylmuramoyl-L-alanyl-D-glutamyl-meso-2,6-diaminopimelyl-D-alanyl-D-alanine-diphosphoundecaprenol 4-beta-N-acetylglucosaminlytransferase activity"/>
    <property type="evidence" value="ECO:0007669"/>
    <property type="project" value="RHEA"/>
</dbReference>
<comment type="pathway">
    <text evidence="10">Cell wall biogenesis; peptidoglycan biosynthesis.</text>
</comment>
<dbReference type="UniPathway" id="UPA00219"/>
<evidence type="ECO:0000259" key="11">
    <source>
        <dbReference type="Pfam" id="PF03033"/>
    </source>
</evidence>
<evidence type="ECO:0000256" key="4">
    <source>
        <dbReference type="ARBA" id="ARBA00022679"/>
    </source>
</evidence>
<keyword evidence="14" id="KW-1185">Reference proteome</keyword>
<dbReference type="SUPFAM" id="SSF53756">
    <property type="entry name" value="UDP-Glycosyltransferase/glycogen phosphorylase"/>
    <property type="match status" value="1"/>
</dbReference>
<dbReference type="CDD" id="cd03785">
    <property type="entry name" value="GT28_MurG"/>
    <property type="match status" value="1"/>
</dbReference>
<dbReference type="HAMAP" id="MF_00033">
    <property type="entry name" value="MurG"/>
    <property type="match status" value="1"/>
</dbReference>